<dbReference type="InterPro" id="IPR050699">
    <property type="entry name" value="RNA-DNA_Helicase"/>
</dbReference>
<dbReference type="Pfam" id="PF00271">
    <property type="entry name" value="Helicase_C"/>
    <property type="match status" value="1"/>
</dbReference>
<dbReference type="Pfam" id="PF23703">
    <property type="entry name" value="DExH18_N"/>
    <property type="match status" value="1"/>
</dbReference>
<dbReference type="CDD" id="cd17913">
    <property type="entry name" value="DEXQc_Suv3"/>
    <property type="match status" value="1"/>
</dbReference>
<accession>A0AAW1SA26</accession>
<dbReference type="Pfam" id="PF18147">
    <property type="entry name" value="Suv3_C_1"/>
    <property type="match status" value="1"/>
</dbReference>
<dbReference type="CDD" id="cd18805">
    <property type="entry name" value="SF2_C_suv3"/>
    <property type="match status" value="1"/>
</dbReference>
<dbReference type="InterPro" id="IPR014001">
    <property type="entry name" value="Helicase_ATP-bd"/>
</dbReference>
<dbReference type="GO" id="GO:0016787">
    <property type="term" value="F:hydrolase activity"/>
    <property type="evidence" value="ECO:0007669"/>
    <property type="project" value="UniProtKB-KW"/>
</dbReference>
<sequence length="630" mass="69755">MNGDEARKVAEKIAAFSFNADVQDRALALYVNSQLFRLAMPAFRKLLHAGMTRPLADALLAHKHQSLALALFPLFAQHCVQHYTPQIQAYRDIVRAVDLSSPHEWYSMARSLSRRIVYHAGPTNSGKTYEALQAMRAASSGVYCGPLRLLAMEVYDELNALGTLCDLITGQERKEVPGAQHLACTVEMVPLGRRVDVAIIDEIQMLGDESRGWAWTRALLGVPANEIHICGDGSAIALVTRLANAMGEQLEVRNYERFKPLRLEEGGLEGGYQDVQPGDCVVAFNRRHIYNIKQTIEVTTGHRVCVVYGALPPEMRRMQARLFNEPDSGYDVLVASDAIGMGLNLNIRRIIFHTLTKGTRNGRDVVDIPASQMKQIAGRAGRRSSEYDEGLVTCRDARDIPRLRAALDMPMSALATPAAGLFPEFDQLEAFAGKMLGESYAHILERFALEARLDGPYFYCKQEQVLRAARLLAEVADLSMMERFHFCNAPANLQEAEGCEQLLRFADSYAARQPVVLQQTEHSGSIKVPVSPEQLRQLEGIHSVVNCWIWLSNRFAETPESFPDRDRALAFSEELIDAMSDGLQAMYGPTAALRSKGMQGSAFKSLMGGDVDFSGPSKAALKKPKLLRAA</sequence>
<feature type="domain" description="Helicase C-terminal" evidence="15">
    <location>
        <begin position="267"/>
        <end position="422"/>
    </location>
</feature>
<dbReference type="InterPro" id="IPR056377">
    <property type="entry name" value="DExH18_N"/>
</dbReference>
<comment type="subunit">
    <text evidence="4">Homodimer; in free form. Component of the mitochondrial degradosome (mtEXO) complex which is a heteropentamer containing 2 copies of SUPV3L1 and 3 copies of PNPT1.</text>
</comment>
<keyword evidence="11" id="KW-0496">Mitochondrion</keyword>
<dbReference type="Pfam" id="PF12513">
    <property type="entry name" value="SUV3_C"/>
    <property type="match status" value="1"/>
</dbReference>
<dbReference type="GO" id="GO:0000965">
    <property type="term" value="P:mitochondrial RNA 3'-end processing"/>
    <property type="evidence" value="ECO:0007669"/>
    <property type="project" value="TreeGrafter"/>
</dbReference>
<dbReference type="FunFam" id="3.40.50.300:FF:000269">
    <property type="entry name" value="ATP-dependent RNA helicase SUPV3L1, mitochondrial"/>
    <property type="match status" value="1"/>
</dbReference>
<dbReference type="GO" id="GO:0042645">
    <property type="term" value="C:mitochondrial nucleoid"/>
    <property type="evidence" value="ECO:0007669"/>
    <property type="project" value="UniProtKB-SubCell"/>
</dbReference>
<evidence type="ECO:0000256" key="9">
    <source>
        <dbReference type="ARBA" id="ARBA00022840"/>
    </source>
</evidence>
<evidence type="ECO:0000256" key="13">
    <source>
        <dbReference type="ARBA" id="ARBA00047984"/>
    </source>
</evidence>
<evidence type="ECO:0000256" key="1">
    <source>
        <dbReference type="ARBA" id="ARBA00001936"/>
    </source>
</evidence>
<dbReference type="InterPro" id="IPR022192">
    <property type="entry name" value="SUV3_C"/>
</dbReference>
<dbReference type="InterPro" id="IPR055206">
    <property type="entry name" value="DEXQc_SUV3"/>
</dbReference>
<dbReference type="EMBL" id="JALJOU010000007">
    <property type="protein sequence ID" value="KAK9842477.1"/>
    <property type="molecule type" value="Genomic_DNA"/>
</dbReference>
<evidence type="ECO:0000313" key="17">
    <source>
        <dbReference type="Proteomes" id="UP001445335"/>
    </source>
</evidence>
<evidence type="ECO:0000256" key="2">
    <source>
        <dbReference type="ARBA" id="ARBA00001946"/>
    </source>
</evidence>
<gene>
    <name evidence="16" type="ORF">WJX81_001772</name>
</gene>
<keyword evidence="12" id="KW-1135">Mitochondrion nucleoid</keyword>
<dbReference type="Gene3D" id="1.20.272.40">
    <property type="match status" value="1"/>
</dbReference>
<comment type="cofactor">
    <cofactor evidence="1">
        <name>Mn(2+)</name>
        <dbReference type="ChEBI" id="CHEBI:29035"/>
    </cofactor>
</comment>
<feature type="domain" description="Helicase ATP-binding" evidence="14">
    <location>
        <begin position="108"/>
        <end position="253"/>
    </location>
</feature>
<keyword evidence="10" id="KW-0809">Transit peptide</keyword>
<dbReference type="PROSITE" id="PS51194">
    <property type="entry name" value="HELICASE_CTER"/>
    <property type="match status" value="1"/>
</dbReference>
<dbReference type="Pfam" id="PF22527">
    <property type="entry name" value="DEXQc_Suv3"/>
    <property type="match status" value="1"/>
</dbReference>
<dbReference type="InterPro" id="IPR001650">
    <property type="entry name" value="Helicase_C-like"/>
</dbReference>
<comment type="catalytic activity">
    <reaction evidence="13">
        <text>ATP + H2O = ADP + phosphate + H(+)</text>
        <dbReference type="Rhea" id="RHEA:13065"/>
        <dbReference type="ChEBI" id="CHEBI:15377"/>
        <dbReference type="ChEBI" id="CHEBI:15378"/>
        <dbReference type="ChEBI" id="CHEBI:30616"/>
        <dbReference type="ChEBI" id="CHEBI:43474"/>
        <dbReference type="ChEBI" id="CHEBI:456216"/>
        <dbReference type="EC" id="3.6.4.13"/>
    </reaction>
</comment>
<dbReference type="PANTHER" id="PTHR12131:SF28">
    <property type="entry name" value="DEXH-BOX ATP-DEPENDENT RNA HELICASE DEXH18, MITOCHONDRIAL"/>
    <property type="match status" value="1"/>
</dbReference>
<dbReference type="EC" id="3.6.4.13" evidence="5"/>
<comment type="subcellular location">
    <subcellularLocation>
        <location evidence="3">Mitochondrion matrix</location>
        <location evidence="3">Mitochondrion nucleoid</location>
    </subcellularLocation>
</comment>
<evidence type="ECO:0000256" key="8">
    <source>
        <dbReference type="ARBA" id="ARBA00022806"/>
    </source>
</evidence>
<dbReference type="Proteomes" id="UP001445335">
    <property type="component" value="Unassembled WGS sequence"/>
</dbReference>
<keyword evidence="6" id="KW-0547">Nucleotide-binding</keyword>
<keyword evidence="17" id="KW-1185">Reference proteome</keyword>
<dbReference type="GO" id="GO:0005524">
    <property type="term" value="F:ATP binding"/>
    <property type="evidence" value="ECO:0007669"/>
    <property type="project" value="UniProtKB-KW"/>
</dbReference>
<dbReference type="InterPro" id="IPR044774">
    <property type="entry name" value="Suv3_DEXQc"/>
</dbReference>
<dbReference type="FunFam" id="3.40.50.300:FF:000957">
    <property type="entry name" value="ATP-dependent RNA helicase SUV3L, mitochondrial"/>
    <property type="match status" value="1"/>
</dbReference>
<proteinExistence type="predicted"/>
<evidence type="ECO:0000259" key="14">
    <source>
        <dbReference type="PROSITE" id="PS51192"/>
    </source>
</evidence>
<evidence type="ECO:0000256" key="10">
    <source>
        <dbReference type="ARBA" id="ARBA00022946"/>
    </source>
</evidence>
<evidence type="ECO:0000313" key="16">
    <source>
        <dbReference type="EMBL" id="KAK9842477.1"/>
    </source>
</evidence>
<reference evidence="16 17" key="1">
    <citation type="journal article" date="2024" name="Nat. Commun.">
        <title>Phylogenomics reveals the evolutionary origins of lichenization in chlorophyte algae.</title>
        <authorList>
            <person name="Puginier C."/>
            <person name="Libourel C."/>
            <person name="Otte J."/>
            <person name="Skaloud P."/>
            <person name="Haon M."/>
            <person name="Grisel S."/>
            <person name="Petersen M."/>
            <person name="Berrin J.G."/>
            <person name="Delaux P.M."/>
            <person name="Dal Grande F."/>
            <person name="Keller J."/>
        </authorList>
    </citation>
    <scope>NUCLEOTIDE SEQUENCE [LARGE SCALE GENOMIC DNA]</scope>
    <source>
        <strain evidence="16 17">SAG 245.80</strain>
    </source>
</reference>
<dbReference type="GO" id="GO:0003724">
    <property type="term" value="F:RNA helicase activity"/>
    <property type="evidence" value="ECO:0007669"/>
    <property type="project" value="UniProtKB-EC"/>
</dbReference>
<evidence type="ECO:0000256" key="11">
    <source>
        <dbReference type="ARBA" id="ARBA00023128"/>
    </source>
</evidence>
<dbReference type="GO" id="GO:0045025">
    <property type="term" value="C:mitochondrial degradosome"/>
    <property type="evidence" value="ECO:0007669"/>
    <property type="project" value="TreeGrafter"/>
</dbReference>
<evidence type="ECO:0000256" key="5">
    <source>
        <dbReference type="ARBA" id="ARBA00012552"/>
    </source>
</evidence>
<dbReference type="SMART" id="SM00487">
    <property type="entry name" value="DEXDc"/>
    <property type="match status" value="1"/>
</dbReference>
<keyword evidence="7" id="KW-0378">Hydrolase</keyword>
<evidence type="ECO:0000256" key="3">
    <source>
        <dbReference type="ARBA" id="ARBA00004436"/>
    </source>
</evidence>
<name>A0AAW1SA26_9CHLO</name>
<evidence type="ECO:0000256" key="6">
    <source>
        <dbReference type="ARBA" id="ARBA00022741"/>
    </source>
</evidence>
<comment type="cofactor">
    <cofactor evidence="2">
        <name>Mg(2+)</name>
        <dbReference type="ChEBI" id="CHEBI:18420"/>
    </cofactor>
</comment>
<protein>
    <recommendedName>
        <fullName evidence="5">RNA helicase</fullName>
        <ecNumber evidence="5">3.6.4.13</ecNumber>
    </recommendedName>
</protein>
<dbReference type="PROSITE" id="PS51192">
    <property type="entry name" value="HELICASE_ATP_BIND_1"/>
    <property type="match status" value="1"/>
</dbReference>
<evidence type="ECO:0000256" key="12">
    <source>
        <dbReference type="ARBA" id="ARBA00023271"/>
    </source>
</evidence>
<organism evidence="16 17">
    <name type="scientific">Elliptochloris bilobata</name>
    <dbReference type="NCBI Taxonomy" id="381761"/>
    <lineage>
        <taxon>Eukaryota</taxon>
        <taxon>Viridiplantae</taxon>
        <taxon>Chlorophyta</taxon>
        <taxon>core chlorophytes</taxon>
        <taxon>Trebouxiophyceae</taxon>
        <taxon>Trebouxiophyceae incertae sedis</taxon>
        <taxon>Elliptochloris clade</taxon>
        <taxon>Elliptochloris</taxon>
    </lineage>
</organism>
<dbReference type="SMART" id="SM00490">
    <property type="entry name" value="HELICc"/>
    <property type="match status" value="1"/>
</dbReference>
<dbReference type="InterPro" id="IPR041082">
    <property type="entry name" value="Suv3_C_1"/>
</dbReference>
<dbReference type="AlphaFoldDB" id="A0AAW1SA26"/>
<evidence type="ECO:0000256" key="7">
    <source>
        <dbReference type="ARBA" id="ARBA00022801"/>
    </source>
</evidence>
<dbReference type="PANTHER" id="PTHR12131">
    <property type="entry name" value="ATP-DEPENDENT RNA AND DNA HELICASE"/>
    <property type="match status" value="1"/>
</dbReference>
<evidence type="ECO:0000256" key="4">
    <source>
        <dbReference type="ARBA" id="ARBA00011661"/>
    </source>
</evidence>
<dbReference type="Gene3D" id="1.20.58.1080">
    <property type="match status" value="1"/>
</dbReference>
<dbReference type="Gene3D" id="3.40.50.300">
    <property type="entry name" value="P-loop containing nucleotide triphosphate hydrolases"/>
    <property type="match status" value="2"/>
</dbReference>
<dbReference type="SUPFAM" id="SSF52540">
    <property type="entry name" value="P-loop containing nucleoside triphosphate hydrolases"/>
    <property type="match status" value="1"/>
</dbReference>
<keyword evidence="8" id="KW-0347">Helicase</keyword>
<comment type="caution">
    <text evidence="16">The sequence shown here is derived from an EMBL/GenBank/DDBJ whole genome shotgun (WGS) entry which is preliminary data.</text>
</comment>
<dbReference type="InterPro" id="IPR027417">
    <property type="entry name" value="P-loop_NTPase"/>
</dbReference>
<keyword evidence="9" id="KW-0067">ATP-binding</keyword>
<evidence type="ECO:0000259" key="15">
    <source>
        <dbReference type="PROSITE" id="PS51194"/>
    </source>
</evidence>